<evidence type="ECO:0000256" key="2">
    <source>
        <dbReference type="SAM" id="MobiDB-lite"/>
    </source>
</evidence>
<organism evidence="3">
    <name type="scientific">Oryza barthii</name>
    <dbReference type="NCBI Taxonomy" id="65489"/>
    <lineage>
        <taxon>Eukaryota</taxon>
        <taxon>Viridiplantae</taxon>
        <taxon>Streptophyta</taxon>
        <taxon>Embryophyta</taxon>
        <taxon>Tracheophyta</taxon>
        <taxon>Spermatophyta</taxon>
        <taxon>Magnoliopsida</taxon>
        <taxon>Liliopsida</taxon>
        <taxon>Poales</taxon>
        <taxon>Poaceae</taxon>
        <taxon>BOP clade</taxon>
        <taxon>Oryzoideae</taxon>
        <taxon>Oryzeae</taxon>
        <taxon>Oryzinae</taxon>
        <taxon>Oryza</taxon>
    </lineage>
</organism>
<dbReference type="Proteomes" id="UP000026960">
    <property type="component" value="Chromosome 10"/>
</dbReference>
<dbReference type="STRING" id="65489.A0A0D3HAH1"/>
<keyword evidence="4" id="KW-1185">Reference proteome</keyword>
<dbReference type="PaxDb" id="65489-OBART10G00300.1"/>
<sequence length="778" mass="85575">MVTFTARRSKAEMVMPARPTPRETKTVSDMDDHPGHLVYIPLLEFFRCRCCHNSSSRAVPPARAVKAALAEALVWYYPVAGRLREIAGGKLVVDCTAEGVAFVEADADVRLEELGEPLLPPFPCVEELLCDAGDIGVVVGKPIVFLQVTEFKCGGFVMGFYISHCIADGFGMIQFIKAIVDIARGEQAPMVLPVWERHILTSRSPPPTIGATNTNTVKFSSVLKDSTSIDDDIMLSTPQESMVGNYFLFRPNHISALRSHVHEHGATTATRFELITAVIWRCRTVALGYKPDHRVHLLFAANARRHRGDGTLRIPEGYYGNALTYHVAAVTAGELCGTTLAHTVALIREAKLDGTTEERVRSTVDFLASLRLRRSGGRFPALAFDKAYAVSDFTRLGEDGLDFGWAERVGGGVATPSFVSFHSRWKLVSSDGDDGEEEEAVAASMLLPKPAMDRFDKELALWLDLDKPSVTRLKCGGFVIGTYSCHNIVDAFGHTQFLKAIVDIARGDDHPTVLAVWGRELMAARNPPNVSLLQHLTPSKLSPDHPVEPNSAAQHVSSSTDHMVGDYFFFGPREIAALQHHTQLQYSSTAFEVITAVMWKCRTVALGYVPDQNKKACLLMTMNARGKWKRDPPLPQGFYGNGFVYLVVETDASELCKQSLGHAVKLVQKAKLDMTEEFTKSMVDFIALHEGPPYVAGWTFVASDITRIGEDALDFGWAQRVAGGVPMVGDVKCKQVSYQMRCINDSGEDCVVASMFLPKSAMEIFAKEILVLSSKEIE</sequence>
<protein>
    <submittedName>
        <fullName evidence="3">Uncharacterized protein</fullName>
    </submittedName>
</protein>
<reference evidence="3" key="1">
    <citation type="journal article" date="2009" name="Rice">
        <title>De Novo Next Generation Sequencing of Plant Genomes.</title>
        <authorList>
            <person name="Rounsley S."/>
            <person name="Marri P.R."/>
            <person name="Yu Y."/>
            <person name="He R."/>
            <person name="Sisneros N."/>
            <person name="Goicoechea J.L."/>
            <person name="Lee S.J."/>
            <person name="Angelova A."/>
            <person name="Kudrna D."/>
            <person name="Luo M."/>
            <person name="Affourtit J."/>
            <person name="Desany B."/>
            <person name="Knight J."/>
            <person name="Niazi F."/>
            <person name="Egholm M."/>
            <person name="Wing R.A."/>
        </authorList>
    </citation>
    <scope>NUCLEOTIDE SEQUENCE [LARGE SCALE GENOMIC DNA]</scope>
    <source>
        <strain evidence="3">cv. IRGC 105608</strain>
    </source>
</reference>
<dbReference type="InterPro" id="IPR023213">
    <property type="entry name" value="CAT-like_dom_sf"/>
</dbReference>
<dbReference type="Gramene" id="OBART10G00300.1">
    <property type="protein sequence ID" value="OBART10G00300.1"/>
    <property type="gene ID" value="OBART10G00300"/>
</dbReference>
<accession>A0A0D3HAH1</accession>
<evidence type="ECO:0000256" key="1">
    <source>
        <dbReference type="ARBA" id="ARBA00009861"/>
    </source>
</evidence>
<dbReference type="Pfam" id="PF02458">
    <property type="entry name" value="Transferase"/>
    <property type="match status" value="2"/>
</dbReference>
<dbReference type="eggNOG" id="ENOG502QUSI">
    <property type="taxonomic scope" value="Eukaryota"/>
</dbReference>
<proteinExistence type="inferred from homology"/>
<dbReference type="Gene3D" id="3.30.559.10">
    <property type="entry name" value="Chloramphenicol acetyltransferase-like domain"/>
    <property type="match status" value="3"/>
</dbReference>
<feature type="region of interest" description="Disordered" evidence="2">
    <location>
        <begin position="1"/>
        <end position="29"/>
    </location>
</feature>
<dbReference type="AlphaFoldDB" id="A0A0D3HAH1"/>
<evidence type="ECO:0000313" key="4">
    <source>
        <dbReference type="Proteomes" id="UP000026960"/>
    </source>
</evidence>
<dbReference type="PANTHER" id="PTHR31147">
    <property type="entry name" value="ACYL TRANSFERASE 4"/>
    <property type="match status" value="1"/>
</dbReference>
<evidence type="ECO:0000313" key="3">
    <source>
        <dbReference type="EnsemblPlants" id="OBART10G00300.1"/>
    </source>
</evidence>
<dbReference type="GO" id="GO:0050734">
    <property type="term" value="F:hydroxycinnamoyltransferase activity"/>
    <property type="evidence" value="ECO:0007669"/>
    <property type="project" value="UniProtKB-ARBA"/>
</dbReference>
<dbReference type="PANTHER" id="PTHR31147:SF54">
    <property type="entry name" value="OS10G0105900 PROTEIN"/>
    <property type="match status" value="1"/>
</dbReference>
<comment type="similarity">
    <text evidence="1">Belongs to the plant acyltransferase family.</text>
</comment>
<name>A0A0D3HAH1_9ORYZ</name>
<feature type="compositionally biased region" description="Basic and acidic residues" evidence="2">
    <location>
        <begin position="20"/>
        <end position="29"/>
    </location>
</feature>
<dbReference type="InterPro" id="IPR050898">
    <property type="entry name" value="Plant_acyltransferase"/>
</dbReference>
<dbReference type="HOGENOM" id="CLU_012242_0_0_1"/>
<reference evidence="3" key="2">
    <citation type="submission" date="2015-03" db="UniProtKB">
        <authorList>
            <consortium name="EnsemblPlants"/>
        </authorList>
    </citation>
    <scope>IDENTIFICATION</scope>
</reference>
<dbReference type="EnsemblPlants" id="OBART10G00300.1">
    <property type="protein sequence ID" value="OBART10G00300.1"/>
    <property type="gene ID" value="OBART10G00300"/>
</dbReference>